<keyword evidence="1" id="KW-0853">WD repeat</keyword>
<dbReference type="Pfam" id="PF00400">
    <property type="entry name" value="WD40"/>
    <property type="match status" value="2"/>
</dbReference>
<comment type="caution">
    <text evidence="2">The sequence shown here is derived from an EMBL/GenBank/DDBJ whole genome shotgun (WGS) entry which is preliminary data.</text>
</comment>
<keyword evidence="3" id="KW-1185">Reference proteome</keyword>
<evidence type="ECO:0000313" key="2">
    <source>
        <dbReference type="EMBL" id="OJA17103.1"/>
    </source>
</evidence>
<gene>
    <name evidence="2" type="ORF">AZE42_12974</name>
</gene>
<dbReference type="SUPFAM" id="SSF50978">
    <property type="entry name" value="WD40 repeat-like"/>
    <property type="match status" value="1"/>
</dbReference>
<feature type="repeat" description="WD" evidence="1">
    <location>
        <begin position="32"/>
        <end position="66"/>
    </location>
</feature>
<dbReference type="SMART" id="SM00320">
    <property type="entry name" value="WD40"/>
    <property type="match status" value="2"/>
</dbReference>
<dbReference type="PANTHER" id="PTHR19879:SF9">
    <property type="entry name" value="TRANSCRIPTION INITIATION FACTOR TFIID SUBUNIT 5"/>
    <property type="match status" value="1"/>
</dbReference>
<dbReference type="OrthoDB" id="2660687at2759"/>
<reference evidence="2 3" key="1">
    <citation type="submission" date="2016-03" db="EMBL/GenBank/DDBJ databases">
        <title>Comparative genomics of the ectomycorrhizal sister species Rhizopogon vinicolor and Rhizopogon vesiculosus (Basidiomycota: Boletales) reveals a divergence of the mating type B locus.</title>
        <authorList>
            <person name="Mujic A.B."/>
            <person name="Kuo A."/>
            <person name="Tritt A."/>
            <person name="Lipzen A."/>
            <person name="Chen C."/>
            <person name="Johnson J."/>
            <person name="Sharma A."/>
            <person name="Barry K."/>
            <person name="Grigoriev I.V."/>
            <person name="Spatafora J.W."/>
        </authorList>
    </citation>
    <scope>NUCLEOTIDE SEQUENCE [LARGE SCALE GENOMIC DNA]</scope>
    <source>
        <strain evidence="2 3">AM-OR11-056</strain>
    </source>
</reference>
<evidence type="ECO:0000313" key="3">
    <source>
        <dbReference type="Proteomes" id="UP000183567"/>
    </source>
</evidence>
<dbReference type="EMBL" id="LVVM01002164">
    <property type="protein sequence ID" value="OJA17103.1"/>
    <property type="molecule type" value="Genomic_DNA"/>
</dbReference>
<accession>A0A1J8Q8W9</accession>
<dbReference type="PROSITE" id="PS50082">
    <property type="entry name" value="WD_REPEATS_2"/>
    <property type="match status" value="2"/>
</dbReference>
<dbReference type="InterPro" id="IPR015943">
    <property type="entry name" value="WD40/YVTN_repeat-like_dom_sf"/>
</dbReference>
<evidence type="ECO:0000256" key="1">
    <source>
        <dbReference type="PROSITE-ProRule" id="PRU00221"/>
    </source>
</evidence>
<dbReference type="InterPro" id="IPR036322">
    <property type="entry name" value="WD40_repeat_dom_sf"/>
</dbReference>
<proteinExistence type="predicted"/>
<dbReference type="STRING" id="180088.A0A1J8Q8W9"/>
<protein>
    <submittedName>
        <fullName evidence="2">Uncharacterized protein</fullName>
    </submittedName>
</protein>
<dbReference type="AlphaFoldDB" id="A0A1J8Q8W9"/>
<sequence length="116" mass="12538">MGVINVSLAWTPDGIRLLSTGTTSDPTIREHIIALAVNSTGTLLASASFDNHVRLWRLSDRQTIAIFTTAGKVYCVAFSMNGKRILSGGEDKKISEWAVPNHAPKDQASEACYNSC</sequence>
<organism evidence="2 3">
    <name type="scientific">Rhizopogon vesiculosus</name>
    <dbReference type="NCBI Taxonomy" id="180088"/>
    <lineage>
        <taxon>Eukaryota</taxon>
        <taxon>Fungi</taxon>
        <taxon>Dikarya</taxon>
        <taxon>Basidiomycota</taxon>
        <taxon>Agaricomycotina</taxon>
        <taxon>Agaricomycetes</taxon>
        <taxon>Agaricomycetidae</taxon>
        <taxon>Boletales</taxon>
        <taxon>Suillineae</taxon>
        <taxon>Rhizopogonaceae</taxon>
        <taxon>Rhizopogon</taxon>
    </lineage>
</organism>
<dbReference type="InterPro" id="IPR001680">
    <property type="entry name" value="WD40_rpt"/>
</dbReference>
<dbReference type="PANTHER" id="PTHR19879">
    <property type="entry name" value="TRANSCRIPTION INITIATION FACTOR TFIID"/>
    <property type="match status" value="1"/>
</dbReference>
<name>A0A1J8Q8W9_9AGAM</name>
<dbReference type="Proteomes" id="UP000183567">
    <property type="component" value="Unassembled WGS sequence"/>
</dbReference>
<dbReference type="Gene3D" id="2.130.10.10">
    <property type="entry name" value="YVTN repeat-like/Quinoprotein amine dehydrogenase"/>
    <property type="match status" value="1"/>
</dbReference>
<feature type="repeat" description="WD" evidence="1">
    <location>
        <begin position="66"/>
        <end position="97"/>
    </location>
</feature>